<feature type="compositionally biased region" description="Polar residues" evidence="1">
    <location>
        <begin position="95"/>
        <end position="106"/>
    </location>
</feature>
<reference evidence="3" key="1">
    <citation type="journal article" date="2019" name="Int. J. Syst. Evol. Microbiol.">
        <title>The Global Catalogue of Microorganisms (GCM) 10K type strain sequencing project: providing services to taxonomists for standard genome sequencing and annotation.</title>
        <authorList>
            <consortium name="The Broad Institute Genomics Platform"/>
            <consortium name="The Broad Institute Genome Sequencing Center for Infectious Disease"/>
            <person name="Wu L."/>
            <person name="Ma J."/>
        </authorList>
    </citation>
    <scope>NUCLEOTIDE SEQUENCE [LARGE SCALE GENOMIC DNA]</scope>
    <source>
        <strain evidence="3">CGMCC 4.7319</strain>
    </source>
</reference>
<dbReference type="EMBL" id="BMNC01000016">
    <property type="protein sequence ID" value="GGN21203.1"/>
    <property type="molecule type" value="Genomic_DNA"/>
</dbReference>
<name>A0ABQ2IR70_9PSEU</name>
<dbReference type="Proteomes" id="UP000597656">
    <property type="component" value="Unassembled WGS sequence"/>
</dbReference>
<dbReference type="RefSeq" id="WP_189159453.1">
    <property type="nucleotide sequence ID" value="NZ_BMNC01000016.1"/>
</dbReference>
<accession>A0ABQ2IR70</accession>
<evidence type="ECO:0000313" key="2">
    <source>
        <dbReference type="EMBL" id="GGN21203.1"/>
    </source>
</evidence>
<feature type="region of interest" description="Disordered" evidence="1">
    <location>
        <begin position="85"/>
        <end position="106"/>
    </location>
</feature>
<sequence length="106" mass="11186">MIALNASDTTALEKLATPGNDAAAAIEQRMDAHGGKDIKLEEKTISSDVAPDVASAQLRGRTASGTYEERLTLTVEDDRWHVVLGSARPDPAKTTAGTSQGQGRPR</sequence>
<proteinExistence type="predicted"/>
<protein>
    <submittedName>
        <fullName evidence="2">Uncharacterized protein</fullName>
    </submittedName>
</protein>
<organism evidence="2 3">
    <name type="scientific">Lentzea pudingi</name>
    <dbReference type="NCBI Taxonomy" id="1789439"/>
    <lineage>
        <taxon>Bacteria</taxon>
        <taxon>Bacillati</taxon>
        <taxon>Actinomycetota</taxon>
        <taxon>Actinomycetes</taxon>
        <taxon>Pseudonocardiales</taxon>
        <taxon>Pseudonocardiaceae</taxon>
        <taxon>Lentzea</taxon>
    </lineage>
</organism>
<comment type="caution">
    <text evidence="2">The sequence shown here is derived from an EMBL/GenBank/DDBJ whole genome shotgun (WGS) entry which is preliminary data.</text>
</comment>
<keyword evidence="3" id="KW-1185">Reference proteome</keyword>
<evidence type="ECO:0000313" key="3">
    <source>
        <dbReference type="Proteomes" id="UP000597656"/>
    </source>
</evidence>
<gene>
    <name evidence="2" type="ORF">GCM10011609_73140</name>
</gene>
<evidence type="ECO:0000256" key="1">
    <source>
        <dbReference type="SAM" id="MobiDB-lite"/>
    </source>
</evidence>